<dbReference type="PRINTS" id="PR00313">
    <property type="entry name" value="CABNDNGRPT"/>
</dbReference>
<evidence type="ECO:0000259" key="3">
    <source>
        <dbReference type="PROSITE" id="PS50268"/>
    </source>
</evidence>
<evidence type="ECO:0000313" key="4">
    <source>
        <dbReference type="EMBL" id="NML96283.1"/>
    </source>
</evidence>
<dbReference type="GO" id="GO:0005576">
    <property type="term" value="C:extracellular region"/>
    <property type="evidence" value="ECO:0007669"/>
    <property type="project" value="UniProtKB-SubCell"/>
</dbReference>
<dbReference type="GO" id="GO:0007156">
    <property type="term" value="P:homophilic cell adhesion via plasma membrane adhesion molecules"/>
    <property type="evidence" value="ECO:0007669"/>
    <property type="project" value="InterPro"/>
</dbReference>
<dbReference type="InterPro" id="IPR002126">
    <property type="entry name" value="Cadherin-like_dom"/>
</dbReference>
<dbReference type="PANTHER" id="PTHR38340:SF1">
    <property type="entry name" value="S-LAYER PROTEIN"/>
    <property type="match status" value="1"/>
</dbReference>
<name>A0A7Y0BTU8_9SPHN</name>
<dbReference type="SUPFAM" id="SSF49313">
    <property type="entry name" value="Cadherin-like"/>
    <property type="match status" value="2"/>
</dbReference>
<dbReference type="PROSITE" id="PS00330">
    <property type="entry name" value="HEMOLYSIN_CALCIUM"/>
    <property type="match status" value="4"/>
</dbReference>
<dbReference type="InterPro" id="IPR018511">
    <property type="entry name" value="Hemolysin-typ_Ca-bd_CS"/>
</dbReference>
<dbReference type="Proteomes" id="UP000583556">
    <property type="component" value="Unassembled WGS sequence"/>
</dbReference>
<dbReference type="SMART" id="SM00112">
    <property type="entry name" value="CA"/>
    <property type="match status" value="2"/>
</dbReference>
<reference evidence="4 5" key="1">
    <citation type="submission" date="2020-04" db="EMBL/GenBank/DDBJ databases">
        <title>Novosphingobium sp. TW-4 isolated from soil.</title>
        <authorList>
            <person name="Dahal R.H."/>
            <person name="Chaudhary D.K."/>
        </authorList>
    </citation>
    <scope>NUCLEOTIDE SEQUENCE [LARGE SCALE GENOMIC DNA]</scope>
    <source>
        <strain evidence="4 5">TW-4</strain>
    </source>
</reference>
<dbReference type="GO" id="GO:0005509">
    <property type="term" value="F:calcium ion binding"/>
    <property type="evidence" value="ECO:0007669"/>
    <property type="project" value="InterPro"/>
</dbReference>
<evidence type="ECO:0000256" key="2">
    <source>
        <dbReference type="ARBA" id="ARBA00022525"/>
    </source>
</evidence>
<dbReference type="InterPro" id="IPR050557">
    <property type="entry name" value="RTX_toxin/Mannuronan_C5-epim"/>
</dbReference>
<feature type="domain" description="Cadherin" evidence="3">
    <location>
        <begin position="791"/>
        <end position="888"/>
    </location>
</feature>
<dbReference type="PANTHER" id="PTHR38340">
    <property type="entry name" value="S-LAYER PROTEIN"/>
    <property type="match status" value="1"/>
</dbReference>
<dbReference type="InterPro" id="IPR001343">
    <property type="entry name" value="Hemolysn_Ca-bd"/>
</dbReference>
<dbReference type="CDD" id="cd11304">
    <property type="entry name" value="Cadherin_repeat"/>
    <property type="match status" value="1"/>
</dbReference>
<dbReference type="PROSITE" id="PS50268">
    <property type="entry name" value="CADHERIN_2"/>
    <property type="match status" value="1"/>
</dbReference>
<dbReference type="Pfam" id="PF00353">
    <property type="entry name" value="HemolysinCabind"/>
    <property type="match status" value="6"/>
</dbReference>
<keyword evidence="5" id="KW-1185">Reference proteome</keyword>
<proteinExistence type="predicted"/>
<dbReference type="RefSeq" id="WP_169495472.1">
    <property type="nucleotide sequence ID" value="NZ_JABBGM010000026.1"/>
</dbReference>
<protein>
    <recommendedName>
        <fullName evidence="3">Cadherin domain-containing protein</fullName>
    </recommendedName>
</protein>
<dbReference type="Gene3D" id="2.150.10.10">
    <property type="entry name" value="Serralysin-like metalloprotease, C-terminal"/>
    <property type="match status" value="5"/>
</dbReference>
<sequence length="1387" mass="144339">MTDVLQLAPGANESDIAGALALLKNGGTLILPANETIRITDGLKIDVTSRDITINLNGSTLQQAGDASVITGFGTMSAGQAVSLDISGENAKVTFSGSTSGLKVGDWIKIVADDVLPFDNRNTTEPTRLGQAMQIVSINGNTVEVKGEPLYADQYLTNVRAGEIVSGKLTITNGTVVGDQTQPSWNADLIAIRNAIAPEVNHLTVRDGNSMGINFVNTVNALAQDNAIINLLDDIPLGHYGYAVHSASSIGTTVIGLYAERVRHATDDNGVVSDVNDPNLAHYGADINLHVKDTVSYYASAFSYSFHSEGRNALLENVMSFESNGFVGFRGVGNQVINSGSVGDQRGFQYMEYGYGDSSYEVADNVIIREAGRYVYVVTGNPTNNVIKNSYLEYETRDGNLGTTQLVNTTVTRWSGVDDDILVGTDQGDRLLGGRGVDTINGGGGADYIWGGAGADRLTGGAGSDRFVFDRTDSVDIITDFQAGSGGDYLDVAILGARYGWTGDFLAKGYVHFIQDGSDTLVEVAPALGGTYYQIARLQNVSASTLTADNLQMSLSGGASPSALPVPTATVPTGSVGYAKGVKIVGTTGVDFVDATHSPSGQPLPTINADSISTNAGDDYIDGLGGADTINAGAGNDTVVYYGGVQSNLQGGSGRDVLLLLSSDIIDLSASDQSEGLPVVSGFDDVDGRLTSAPLHITGNSSNNNLWGGSGDDVIKGGDGNDTIDGGQGDDLIIYDGNREDYSFIRINATTWRVQDLRGSLPYRDYVSNVERVSFDDATFFIDDLNRQPTDIIVSAATVAENAPAGTLVGVLTGIDPDVSEINTWTLLDDAQGRFSLVANQIFTTAPLDFENGQSYTVSIQLTDSDGHILVKDFVLGVRDVNDNAPTWTSPSSAAVNENTQFVQRLSAADVDTTGEALTMAIDPTVADGALFEIVNGNELQFKSAPDFESSTHNPLYQVQIIVSDGVNSSTQLLTVEVKNVTISDTAFGTSSDDSVVYDDGQGIFTYNGAQSPISTLGYDTLKLLEGNNRFEFRAASVAITGDVNGLVHFDSRGDAVPEFSIGDAQQIQVTASAVRFDSPIVNTSISSLKLVGTSAIDTLDGSGAGIALSLQGLSGNDVLVGGSGADILDGGSGDDRMTGNGGDDLYIVDSAGDVVVEQVGGGIDTVQTSLTSYTLSANVENLTYVGTKSFSGVGNALDNVLVGSSAADRLDGGAGADTMRGGAGSDTYVVDNVKDVIFELFNEGTDRVLSQVSYTLSDNVENLTLTTSLALSGTGNALANVIIGNAGANVLDGRGGADTLTGGAGNDTFVFQRGEAAGDVITDFAGAGVVGGDVLRFVGFGQDAYLTHAAGSDMYEIHAGAAYGGVVETIQLTGVTNLASGDYIFI</sequence>
<organism evidence="4 5">
    <name type="scientific">Novosphingobium olei</name>
    <dbReference type="NCBI Taxonomy" id="2728851"/>
    <lineage>
        <taxon>Bacteria</taxon>
        <taxon>Pseudomonadati</taxon>
        <taxon>Pseudomonadota</taxon>
        <taxon>Alphaproteobacteria</taxon>
        <taxon>Sphingomonadales</taxon>
        <taxon>Sphingomonadaceae</taxon>
        <taxon>Novosphingobium</taxon>
    </lineage>
</organism>
<evidence type="ECO:0000313" key="5">
    <source>
        <dbReference type="Proteomes" id="UP000583556"/>
    </source>
</evidence>
<accession>A0A7Y0BTU8</accession>
<dbReference type="EMBL" id="JABBGM010000026">
    <property type="protein sequence ID" value="NML96283.1"/>
    <property type="molecule type" value="Genomic_DNA"/>
</dbReference>
<dbReference type="InterPro" id="IPR011049">
    <property type="entry name" value="Serralysin-like_metalloprot_C"/>
</dbReference>
<gene>
    <name evidence="4" type="ORF">HHL27_21810</name>
</gene>
<dbReference type="InterPro" id="IPR015919">
    <property type="entry name" value="Cadherin-like_sf"/>
</dbReference>
<comment type="subcellular location">
    <subcellularLocation>
        <location evidence="1">Secreted</location>
    </subcellularLocation>
</comment>
<dbReference type="Gene3D" id="2.60.40.60">
    <property type="entry name" value="Cadherins"/>
    <property type="match status" value="2"/>
</dbReference>
<comment type="caution">
    <text evidence="4">The sequence shown here is derived from an EMBL/GenBank/DDBJ whole genome shotgun (WGS) entry which is preliminary data.</text>
</comment>
<dbReference type="SUPFAM" id="SSF51120">
    <property type="entry name" value="beta-Roll"/>
    <property type="match status" value="5"/>
</dbReference>
<evidence type="ECO:0000256" key="1">
    <source>
        <dbReference type="ARBA" id="ARBA00004613"/>
    </source>
</evidence>
<keyword evidence="2" id="KW-0964">Secreted</keyword>
<dbReference type="GO" id="GO:0016020">
    <property type="term" value="C:membrane"/>
    <property type="evidence" value="ECO:0007669"/>
    <property type="project" value="InterPro"/>
</dbReference>
<dbReference type="PRINTS" id="PR00205">
    <property type="entry name" value="CADHERIN"/>
</dbReference>